<evidence type="ECO:0000259" key="2">
    <source>
        <dbReference type="Pfam" id="PF12728"/>
    </source>
</evidence>
<accession>A0A0L6JRD0</accession>
<dbReference type="GO" id="GO:0008757">
    <property type="term" value="F:S-adenosylmethionine-dependent methyltransferase activity"/>
    <property type="evidence" value="ECO:0007669"/>
    <property type="project" value="InterPro"/>
</dbReference>
<dbReference type="GO" id="GO:0003677">
    <property type="term" value="F:DNA binding"/>
    <property type="evidence" value="ECO:0007669"/>
    <property type="project" value="InterPro"/>
</dbReference>
<dbReference type="STRING" id="398512.Bccel_3504"/>
<dbReference type="PANTHER" id="PTHR43861:SF1">
    <property type="entry name" value="TRANS-ACONITATE 2-METHYLTRANSFERASE"/>
    <property type="match status" value="1"/>
</dbReference>
<dbReference type="Proteomes" id="UP000036923">
    <property type="component" value="Unassembled WGS sequence"/>
</dbReference>
<dbReference type="Pfam" id="PF12728">
    <property type="entry name" value="HTH_17"/>
    <property type="match status" value="1"/>
</dbReference>
<dbReference type="InterPro" id="IPR009061">
    <property type="entry name" value="DNA-bd_dom_put_sf"/>
</dbReference>
<proteinExistence type="predicted"/>
<dbReference type="AlphaFoldDB" id="A0A0L6JRD0"/>
<dbReference type="NCBIfam" id="TIGR01764">
    <property type="entry name" value="excise"/>
    <property type="match status" value="1"/>
</dbReference>
<dbReference type="PATRIC" id="fig|398512.5.peg.3671"/>
<dbReference type="InterPro" id="IPR013216">
    <property type="entry name" value="Methyltransf_11"/>
</dbReference>
<feature type="domain" description="Helix-turn-helix" evidence="2">
    <location>
        <begin position="6"/>
        <end position="51"/>
    </location>
</feature>
<keyword evidence="4" id="KW-1185">Reference proteome</keyword>
<dbReference type="InterPro" id="IPR041657">
    <property type="entry name" value="HTH_17"/>
</dbReference>
<dbReference type="EMBL" id="LGTC01000001">
    <property type="protein sequence ID" value="KNY28230.1"/>
    <property type="molecule type" value="Genomic_DNA"/>
</dbReference>
<evidence type="ECO:0000259" key="1">
    <source>
        <dbReference type="Pfam" id="PF08241"/>
    </source>
</evidence>
<dbReference type="SUPFAM" id="SSF46955">
    <property type="entry name" value="Putative DNA-binding domain"/>
    <property type="match status" value="1"/>
</dbReference>
<evidence type="ECO:0000313" key="4">
    <source>
        <dbReference type="Proteomes" id="UP000036923"/>
    </source>
</evidence>
<dbReference type="OrthoDB" id="7365827at2"/>
<comment type="caution">
    <text evidence="3">The sequence shown here is derived from an EMBL/GenBank/DDBJ whole genome shotgun (WGS) entry which is preliminary data.</text>
</comment>
<dbReference type="InterPro" id="IPR010093">
    <property type="entry name" value="SinI_DNA-bd"/>
</dbReference>
<protein>
    <submittedName>
        <fullName evidence="3">DNA binding domain protein, excisionase family</fullName>
    </submittedName>
</protein>
<dbReference type="InterPro" id="IPR029063">
    <property type="entry name" value="SAM-dependent_MTases_sf"/>
</dbReference>
<reference evidence="4" key="1">
    <citation type="submission" date="2015-07" db="EMBL/GenBank/DDBJ databases">
        <title>Near-Complete Genome Sequence of the Cellulolytic Bacterium Bacteroides (Pseudobacteroides) cellulosolvens ATCC 35603.</title>
        <authorList>
            <person name="Dassa B."/>
            <person name="Utturkar S.M."/>
            <person name="Klingeman D.M."/>
            <person name="Hurt R.A."/>
            <person name="Keller M."/>
            <person name="Xu J."/>
            <person name="Reddy Y.H.K."/>
            <person name="Borovok I."/>
            <person name="Grinberg I.R."/>
            <person name="Lamed R."/>
            <person name="Zhivin O."/>
            <person name="Bayer E.A."/>
            <person name="Brown S.D."/>
        </authorList>
    </citation>
    <scope>NUCLEOTIDE SEQUENCE [LARGE SCALE GENOMIC DNA]</scope>
    <source>
        <strain evidence="4">DSM 2933</strain>
    </source>
</reference>
<gene>
    <name evidence="3" type="ORF">Bccel_3504</name>
</gene>
<name>A0A0L6JRD0_9FIRM</name>
<dbReference type="Gene3D" id="3.40.50.150">
    <property type="entry name" value="Vaccinia Virus protein VP39"/>
    <property type="match status" value="1"/>
</dbReference>
<dbReference type="SUPFAM" id="SSF53335">
    <property type="entry name" value="S-adenosyl-L-methionine-dependent methyltransferases"/>
    <property type="match status" value="1"/>
</dbReference>
<evidence type="ECO:0000313" key="3">
    <source>
        <dbReference type="EMBL" id="KNY28230.1"/>
    </source>
</evidence>
<dbReference type="RefSeq" id="WP_050753575.1">
    <property type="nucleotide sequence ID" value="NZ_JQKC01000033.1"/>
</dbReference>
<dbReference type="eggNOG" id="COG2226">
    <property type="taxonomic scope" value="Bacteria"/>
</dbReference>
<dbReference type="PANTHER" id="PTHR43861">
    <property type="entry name" value="TRANS-ACONITATE 2-METHYLTRANSFERASE-RELATED"/>
    <property type="match status" value="1"/>
</dbReference>
<dbReference type="CDD" id="cd02440">
    <property type="entry name" value="AdoMet_MTases"/>
    <property type="match status" value="1"/>
</dbReference>
<feature type="domain" description="Methyltransferase type 11" evidence="1">
    <location>
        <begin position="106"/>
        <end position="201"/>
    </location>
</feature>
<organism evidence="3 4">
    <name type="scientific">Pseudobacteroides cellulosolvens ATCC 35603 = DSM 2933</name>
    <dbReference type="NCBI Taxonomy" id="398512"/>
    <lineage>
        <taxon>Bacteria</taxon>
        <taxon>Bacillati</taxon>
        <taxon>Bacillota</taxon>
        <taxon>Clostridia</taxon>
        <taxon>Eubacteriales</taxon>
        <taxon>Oscillospiraceae</taxon>
        <taxon>Pseudobacteroides</taxon>
    </lineage>
</organism>
<dbReference type="Pfam" id="PF08241">
    <property type="entry name" value="Methyltransf_11"/>
    <property type="match status" value="1"/>
</dbReference>
<sequence length="269" mass="30398">MEKEILTMEEAAELFSVSVKTFIKLLKEEKVPARKIGREWRFSRQALINWLSVGDSQQYSASEGEAKDFFNDVASKWEELRQDYYDESIKNKLIDLDIINNNMLVVDLGAGDGYISREVSKIAQKVIAVDISGEMLKELQKKASDEGIKNIETVESDGLDVPVPEACGDVVCASMYLHHIADPEMAIKEMKRILKPGGKVFLADYNEHSDKELVEKMHDIWQGFSEDDLKMWFKASGFKKVRIEKLAGRTRKSGKSIPGAGIFILTAEK</sequence>